<dbReference type="AlphaFoldDB" id="A0A8B7Y2F1"/>
<feature type="transmembrane region" description="Helical" evidence="7">
    <location>
        <begin position="393"/>
        <end position="415"/>
    </location>
</feature>
<keyword evidence="4 7" id="KW-1133">Transmembrane helix</keyword>
<comment type="subcellular location">
    <subcellularLocation>
        <location evidence="1">Membrane</location>
        <topology evidence="1">Multi-pass membrane protein</topology>
    </subcellularLocation>
</comment>
<comment type="similarity">
    <text evidence="2">Belongs to the unc-93 family.</text>
</comment>
<feature type="transmembrane region" description="Helical" evidence="7">
    <location>
        <begin position="328"/>
        <end position="348"/>
    </location>
</feature>
<evidence type="ECO:0000313" key="8">
    <source>
        <dbReference type="Proteomes" id="UP000694845"/>
    </source>
</evidence>
<protein>
    <submittedName>
        <fullName evidence="9">Protein unc-93 homolog A-like</fullName>
    </submittedName>
</protein>
<feature type="transmembrane region" description="Helical" evidence="7">
    <location>
        <begin position="93"/>
        <end position="114"/>
    </location>
</feature>
<dbReference type="InterPro" id="IPR010291">
    <property type="entry name" value="Ion_channel_UNC-93"/>
</dbReference>
<proteinExistence type="inferred from homology"/>
<dbReference type="PANTHER" id="PTHR19444">
    <property type="entry name" value="UNC-93 RELATED"/>
    <property type="match status" value="1"/>
</dbReference>
<evidence type="ECO:0000256" key="3">
    <source>
        <dbReference type="ARBA" id="ARBA00022692"/>
    </source>
</evidence>
<dbReference type="KEGG" id="aplc:110976809"/>
<reference evidence="9" key="1">
    <citation type="submission" date="2025-08" db="UniProtKB">
        <authorList>
            <consortium name="RefSeq"/>
        </authorList>
    </citation>
    <scope>IDENTIFICATION</scope>
</reference>
<keyword evidence="3 7" id="KW-0812">Transmembrane</keyword>
<feature type="transmembrane region" description="Helical" evidence="7">
    <location>
        <begin position="209"/>
        <end position="229"/>
    </location>
</feature>
<organism evidence="8 9">
    <name type="scientific">Acanthaster planci</name>
    <name type="common">Crown-of-thorns starfish</name>
    <dbReference type="NCBI Taxonomy" id="133434"/>
    <lineage>
        <taxon>Eukaryota</taxon>
        <taxon>Metazoa</taxon>
        <taxon>Echinodermata</taxon>
        <taxon>Eleutherozoa</taxon>
        <taxon>Asterozoa</taxon>
        <taxon>Asteroidea</taxon>
        <taxon>Valvatacea</taxon>
        <taxon>Valvatida</taxon>
        <taxon>Acanthasteridae</taxon>
        <taxon>Acanthaster</taxon>
    </lineage>
</organism>
<evidence type="ECO:0000256" key="1">
    <source>
        <dbReference type="ARBA" id="ARBA00004141"/>
    </source>
</evidence>
<name>A0A8B7Y2F1_ACAPL</name>
<dbReference type="OMA" id="GEETINW"/>
<dbReference type="PANTHER" id="PTHR19444:SF13">
    <property type="entry name" value="PROTEIN UNC-93 HOMOLOG A"/>
    <property type="match status" value="1"/>
</dbReference>
<feature type="transmembrane region" description="Helical" evidence="7">
    <location>
        <begin position="265"/>
        <end position="282"/>
    </location>
</feature>
<feature type="region of interest" description="Disordered" evidence="6">
    <location>
        <begin position="447"/>
        <end position="475"/>
    </location>
</feature>
<feature type="transmembrane region" description="Helical" evidence="7">
    <location>
        <begin position="302"/>
        <end position="321"/>
    </location>
</feature>
<evidence type="ECO:0000256" key="2">
    <source>
        <dbReference type="ARBA" id="ARBA00009172"/>
    </source>
</evidence>
<evidence type="ECO:0000256" key="5">
    <source>
        <dbReference type="ARBA" id="ARBA00023136"/>
    </source>
</evidence>
<evidence type="ECO:0000313" key="9">
    <source>
        <dbReference type="RefSeq" id="XP_022086111.1"/>
    </source>
</evidence>
<keyword evidence="8" id="KW-1185">Reference proteome</keyword>
<dbReference type="RefSeq" id="XP_022086111.1">
    <property type="nucleotide sequence ID" value="XM_022230419.1"/>
</dbReference>
<feature type="transmembrane region" description="Helical" evidence="7">
    <location>
        <begin position="7"/>
        <end position="28"/>
    </location>
</feature>
<evidence type="ECO:0000256" key="7">
    <source>
        <dbReference type="SAM" id="Phobius"/>
    </source>
</evidence>
<dbReference type="Pfam" id="PF05978">
    <property type="entry name" value="UNC-93"/>
    <property type="match status" value="1"/>
</dbReference>
<feature type="transmembrane region" description="Helical" evidence="7">
    <location>
        <begin position="354"/>
        <end position="372"/>
    </location>
</feature>
<dbReference type="OrthoDB" id="78663at2759"/>
<dbReference type="SUPFAM" id="SSF103473">
    <property type="entry name" value="MFS general substrate transporter"/>
    <property type="match status" value="1"/>
</dbReference>
<keyword evidence="5 7" id="KW-0472">Membrane</keyword>
<evidence type="ECO:0000256" key="4">
    <source>
        <dbReference type="ARBA" id="ARBA00022989"/>
    </source>
</evidence>
<dbReference type="InterPro" id="IPR036259">
    <property type="entry name" value="MFS_trans_sf"/>
</dbReference>
<evidence type="ECO:0000256" key="6">
    <source>
        <dbReference type="SAM" id="MobiDB-lite"/>
    </source>
</evidence>
<dbReference type="GO" id="GO:0016020">
    <property type="term" value="C:membrane"/>
    <property type="evidence" value="ECO:0007669"/>
    <property type="project" value="UniProtKB-SubCell"/>
</dbReference>
<gene>
    <name evidence="9" type="primary">LOC110976809</name>
</gene>
<accession>A0A8B7Y2F1</accession>
<feature type="transmembrane region" description="Helical" evidence="7">
    <location>
        <begin position="40"/>
        <end position="65"/>
    </location>
</feature>
<sequence length="475" mass="51323">MAFVGRHTVNVVAVCVVFGLDSLSFSSLQSLQSSLNDSKGLGLASLSCFYAALTVSCLLISPVMLQNLGTKKTLILGSVAYGLNAASNFYPKFFILIPSAILCGLGTGPSWAAISTMLNTLAVNKAGLRSSLAEVLTSRYMAFQNASWQISNTVATFVLSQVLTRHVSEEGLLDSSNFSSSCCGARDCGAEIPEETIGTLQPPEMLVKIFLGVFAASGLILAPLITLFFMDNVKPCYLEVSANLSAEQKQSNWLATLHALREPHLLMLMPFAVFIGAYYSFVVGDFTKSFVSCTQGVHDVGYIIAVFAASDAIFTIIFGLLRQYVSRLVMLTVAATLIEGAFVFSVVWDPEEGQRWHLFVLAVVWSVGDAVMPMQIRVFVGALFPANYGPAFSAVYLFICMGYCLSFAVSILSFVCVSYKIYGLMSLLGVSMLLYYAVEYHTRKGSGELREKSGVSGTDNDRSDGDPLADVKTEL</sequence>
<dbReference type="InterPro" id="IPR051951">
    <property type="entry name" value="UNC-93_regulatory"/>
</dbReference>
<dbReference type="Proteomes" id="UP000694845">
    <property type="component" value="Unplaced"/>
</dbReference>
<feature type="transmembrane region" description="Helical" evidence="7">
    <location>
        <begin position="421"/>
        <end position="438"/>
    </location>
</feature>
<dbReference type="GeneID" id="110976809"/>